<dbReference type="SUPFAM" id="SSF53955">
    <property type="entry name" value="Lysozyme-like"/>
    <property type="match status" value="1"/>
</dbReference>
<dbReference type="GO" id="GO:0016020">
    <property type="term" value="C:membrane"/>
    <property type="evidence" value="ECO:0007669"/>
    <property type="project" value="InterPro"/>
</dbReference>
<dbReference type="GO" id="GO:0000270">
    <property type="term" value="P:peptidoglycan metabolic process"/>
    <property type="evidence" value="ECO:0007669"/>
    <property type="project" value="InterPro"/>
</dbReference>
<dbReference type="PROSITE" id="PS00922">
    <property type="entry name" value="TRANSGLYCOSYLASE"/>
    <property type="match status" value="1"/>
</dbReference>
<dbReference type="OrthoDB" id="9815002at2"/>
<dbReference type="PANTHER" id="PTHR37423">
    <property type="entry name" value="SOLUBLE LYTIC MUREIN TRANSGLYCOSYLASE-RELATED"/>
    <property type="match status" value="1"/>
</dbReference>
<comment type="similarity">
    <text evidence="1">Belongs to the transglycosylase Slt family.</text>
</comment>
<dbReference type="Proteomes" id="UP000190460">
    <property type="component" value="Unassembled WGS sequence"/>
</dbReference>
<name>A0A1T4VS03_9GAMM</name>
<reference evidence="3 4" key="1">
    <citation type="submission" date="2017-02" db="EMBL/GenBank/DDBJ databases">
        <authorList>
            <person name="Peterson S.W."/>
        </authorList>
    </citation>
    <scope>NUCLEOTIDE SEQUENCE [LARGE SCALE GENOMIC DNA]</scope>
    <source>
        <strain evidence="3 4">ATCC 49788</strain>
    </source>
</reference>
<evidence type="ECO:0000313" key="3">
    <source>
        <dbReference type="EMBL" id="SKA67774.1"/>
    </source>
</evidence>
<evidence type="ECO:0000256" key="1">
    <source>
        <dbReference type="ARBA" id="ARBA00007734"/>
    </source>
</evidence>
<evidence type="ECO:0000313" key="4">
    <source>
        <dbReference type="Proteomes" id="UP000190460"/>
    </source>
</evidence>
<accession>A0A1T4VS03</accession>
<dbReference type="CDD" id="cd16894">
    <property type="entry name" value="MltD-like"/>
    <property type="match status" value="1"/>
</dbReference>
<dbReference type="STRING" id="92487.SAMN02745130_00118"/>
<dbReference type="RefSeq" id="WP_078920636.1">
    <property type="nucleotide sequence ID" value="NZ_FUYB01000001.1"/>
</dbReference>
<organism evidence="3 4">
    <name type="scientific">Thiothrix eikelboomii</name>
    <dbReference type="NCBI Taxonomy" id="92487"/>
    <lineage>
        <taxon>Bacteria</taxon>
        <taxon>Pseudomonadati</taxon>
        <taxon>Pseudomonadota</taxon>
        <taxon>Gammaproteobacteria</taxon>
        <taxon>Thiotrichales</taxon>
        <taxon>Thiotrichaceae</taxon>
        <taxon>Thiothrix</taxon>
    </lineage>
</organism>
<dbReference type="EMBL" id="FUYB01000001">
    <property type="protein sequence ID" value="SKA67774.1"/>
    <property type="molecule type" value="Genomic_DNA"/>
</dbReference>
<dbReference type="Pfam" id="PF01464">
    <property type="entry name" value="SLT"/>
    <property type="match status" value="1"/>
</dbReference>
<dbReference type="InterPro" id="IPR008258">
    <property type="entry name" value="Transglycosylase_SLT_dom_1"/>
</dbReference>
<dbReference type="Gene3D" id="1.10.530.10">
    <property type="match status" value="1"/>
</dbReference>
<dbReference type="InterPro" id="IPR000189">
    <property type="entry name" value="Transglyc_AS"/>
</dbReference>
<dbReference type="InterPro" id="IPR023346">
    <property type="entry name" value="Lysozyme-like_dom_sf"/>
</dbReference>
<dbReference type="PANTHER" id="PTHR37423:SF2">
    <property type="entry name" value="MEMBRANE-BOUND LYTIC MUREIN TRANSGLYCOSYLASE C"/>
    <property type="match status" value="1"/>
</dbReference>
<gene>
    <name evidence="3" type="ORF">SAMN02745130_00118</name>
</gene>
<protein>
    <submittedName>
        <fullName evidence="3">Transglycosylase SLT domain-containing protein</fullName>
    </submittedName>
</protein>
<keyword evidence="4" id="KW-1185">Reference proteome</keyword>
<evidence type="ECO:0000259" key="2">
    <source>
        <dbReference type="Pfam" id="PF01464"/>
    </source>
</evidence>
<dbReference type="GO" id="GO:0008933">
    <property type="term" value="F:peptidoglycan lytic transglycosylase activity"/>
    <property type="evidence" value="ECO:0007669"/>
    <property type="project" value="InterPro"/>
</dbReference>
<proteinExistence type="inferred from homology"/>
<dbReference type="AlphaFoldDB" id="A0A1T4VS03"/>
<feature type="domain" description="Transglycosylase SLT" evidence="2">
    <location>
        <begin position="158"/>
        <end position="262"/>
    </location>
</feature>
<sequence length="377" mass="42172">MGTSFYLAPVAAVCVVLFLNGCSNTQPELAVESTLEQTATIPAALPLVEQRRFSRYPATKRSTPVRRTWITQVVRPPSRLASTAPRIQRAMYIPTISSSYSLDQDFDTWSRVFRHFQLADYSGHPRVQQYIRSYAQNPQQLSILSDRASVFLHMIIEEVTRRGMPAEVALLPFVESGFDADVFSHAGAAGLWQFIPSTGRNYGLKQTGNYDARMDPFAATGAALNYLQKLNRQFNGDWLLAFAAYNCGETCVSRAVAQAQQSGLQPSFWNLSLPKETMNYVPRLLAFKELIGRSSTYGIRLPSTPNSARLAQMRINKPVDLRLAAMQAGLPANRLTELNPCFRTGVTTPEHSNRIILPREYAERLAQVIRVMPASYI</sequence>